<dbReference type="Pfam" id="PF00364">
    <property type="entry name" value="Biotin_lipoyl"/>
    <property type="match status" value="1"/>
</dbReference>
<evidence type="ECO:0000256" key="1">
    <source>
        <dbReference type="ARBA" id="ARBA00023267"/>
    </source>
</evidence>
<evidence type="ECO:0000259" key="2">
    <source>
        <dbReference type="Pfam" id="PF00364"/>
    </source>
</evidence>
<comment type="caution">
    <text evidence="3">The sequence shown here is derived from an EMBL/GenBank/DDBJ whole genome shotgun (WGS) entry which is preliminary data.</text>
</comment>
<sequence>MELHLSIDGRDVRLDIAARRPVLRLAVDGVVHEISGPDTPGPGTAGPRGSGRFAITIDGRVHHGWRHVAGDDVFLRIDGRTHHVTVDDGRGDAAGGGAGGDDLCAEMPGIVVAVHCAAGDVVARGDALLTIESMKLQTTIIAPRDGAIARLHAPADTAFGRGDVLVSLAPADTLCEG</sequence>
<dbReference type="PANTHER" id="PTHR45266:SF3">
    <property type="entry name" value="OXALOACETATE DECARBOXYLASE ALPHA CHAIN"/>
    <property type="match status" value="1"/>
</dbReference>
<protein>
    <submittedName>
        <fullName evidence="3">Biotin/lipoyl-containing protein</fullName>
    </submittedName>
</protein>
<accession>A0ABU9YKU6</accession>
<feature type="domain" description="Lipoyl-binding" evidence="2">
    <location>
        <begin position="109"/>
        <end position="167"/>
    </location>
</feature>
<proteinExistence type="predicted"/>
<evidence type="ECO:0000313" key="4">
    <source>
        <dbReference type="Proteomes" id="UP001413721"/>
    </source>
</evidence>
<dbReference type="InterPro" id="IPR011053">
    <property type="entry name" value="Single_hybrid_motif"/>
</dbReference>
<dbReference type="CDD" id="cd06850">
    <property type="entry name" value="biotinyl_domain"/>
    <property type="match status" value="1"/>
</dbReference>
<name>A0ABU9YKU6_9PROT</name>
<organism evidence="3 4">
    <name type="scientific">Tistrella arctica</name>
    <dbReference type="NCBI Taxonomy" id="3133430"/>
    <lineage>
        <taxon>Bacteria</taxon>
        <taxon>Pseudomonadati</taxon>
        <taxon>Pseudomonadota</taxon>
        <taxon>Alphaproteobacteria</taxon>
        <taxon>Geminicoccales</taxon>
        <taxon>Geminicoccaceae</taxon>
        <taxon>Tistrella</taxon>
    </lineage>
</organism>
<gene>
    <name evidence="3" type="ORF">WG926_13980</name>
</gene>
<keyword evidence="1" id="KW-0092">Biotin</keyword>
<dbReference type="RefSeq" id="WP_345937570.1">
    <property type="nucleotide sequence ID" value="NZ_JBBKTW010000005.1"/>
</dbReference>
<dbReference type="InterPro" id="IPR000089">
    <property type="entry name" value="Biotin_lipoyl"/>
</dbReference>
<dbReference type="SUPFAM" id="SSF51230">
    <property type="entry name" value="Single hybrid motif"/>
    <property type="match status" value="1"/>
</dbReference>
<dbReference type="PANTHER" id="PTHR45266">
    <property type="entry name" value="OXALOACETATE DECARBOXYLASE ALPHA CHAIN"/>
    <property type="match status" value="1"/>
</dbReference>
<evidence type="ECO:0000313" key="3">
    <source>
        <dbReference type="EMBL" id="MEN2989419.1"/>
    </source>
</evidence>
<dbReference type="Proteomes" id="UP001413721">
    <property type="component" value="Unassembled WGS sequence"/>
</dbReference>
<dbReference type="Gene3D" id="2.40.50.100">
    <property type="match status" value="1"/>
</dbReference>
<keyword evidence="4" id="KW-1185">Reference proteome</keyword>
<dbReference type="EMBL" id="JBBKTW010000005">
    <property type="protein sequence ID" value="MEN2989419.1"/>
    <property type="molecule type" value="Genomic_DNA"/>
</dbReference>
<reference evidence="3 4" key="1">
    <citation type="submission" date="2024-03" db="EMBL/GenBank/DDBJ databases">
        <title>High-quality draft genome sequencing of Tistrella sp. BH-R2-4.</title>
        <authorList>
            <person name="Dong C."/>
        </authorList>
    </citation>
    <scope>NUCLEOTIDE SEQUENCE [LARGE SCALE GENOMIC DNA]</scope>
    <source>
        <strain evidence="3 4">BH-R2-4</strain>
    </source>
</reference>
<dbReference type="InterPro" id="IPR050709">
    <property type="entry name" value="Biotin_Carboxyl_Carrier/Decarb"/>
</dbReference>